<sequence length="204" mass="20847">MTLDPLAALAGLGFGLSLIVAIGAQNAFVLRQGLLRRHVLAVVVVCAASDAVLILLGIAGAGVVFAAIPWLTTAVRIAGAAFLLGYAVLAARRAVRPRALEAGDPQASPGLAATVLACLALTWLNPHVYLDTVVLLGSVANTHGDSRWLFGAGAAVGSVLWFTALGYGARLLQPVFARPAAWRILDAVIAVVMAGIAVSLLLGL</sequence>
<evidence type="ECO:0000256" key="4">
    <source>
        <dbReference type="ARBA" id="ARBA00022989"/>
    </source>
</evidence>
<dbReference type="RefSeq" id="WP_259481561.1">
    <property type="nucleotide sequence ID" value="NZ_BAAAQY010000015.1"/>
</dbReference>
<reference evidence="7 8" key="1">
    <citation type="journal article" date="2019" name="Int. J. Syst. Evol. Microbiol.">
        <title>The Global Catalogue of Microorganisms (GCM) 10K type strain sequencing project: providing services to taxonomists for standard genome sequencing and annotation.</title>
        <authorList>
            <consortium name="The Broad Institute Genomics Platform"/>
            <consortium name="The Broad Institute Genome Sequencing Center for Infectious Disease"/>
            <person name="Wu L."/>
            <person name="Ma J."/>
        </authorList>
    </citation>
    <scope>NUCLEOTIDE SEQUENCE [LARGE SCALE GENOMIC DNA]</scope>
    <source>
        <strain evidence="7 8">JCM 16117</strain>
    </source>
</reference>
<feature type="transmembrane region" description="Helical" evidence="6">
    <location>
        <begin position="148"/>
        <end position="168"/>
    </location>
</feature>
<protein>
    <submittedName>
        <fullName evidence="7">LysE family transporter</fullName>
    </submittedName>
</protein>
<feature type="transmembrane region" description="Helical" evidence="6">
    <location>
        <begin position="180"/>
        <end position="202"/>
    </location>
</feature>
<keyword evidence="2" id="KW-1003">Cell membrane</keyword>
<comment type="caution">
    <text evidence="7">The sequence shown here is derived from an EMBL/GenBank/DDBJ whole genome shotgun (WGS) entry which is preliminary data.</text>
</comment>
<evidence type="ECO:0000256" key="1">
    <source>
        <dbReference type="ARBA" id="ARBA00004651"/>
    </source>
</evidence>
<feature type="transmembrane region" description="Helical" evidence="6">
    <location>
        <begin position="40"/>
        <end position="68"/>
    </location>
</feature>
<keyword evidence="4 6" id="KW-1133">Transmembrane helix</keyword>
<name>A0ABN3E6K9_9MICO</name>
<keyword evidence="3 6" id="KW-0812">Transmembrane</keyword>
<proteinExistence type="predicted"/>
<comment type="subcellular location">
    <subcellularLocation>
        <location evidence="1">Cell membrane</location>
        <topology evidence="1">Multi-pass membrane protein</topology>
    </subcellularLocation>
</comment>
<keyword evidence="5 6" id="KW-0472">Membrane</keyword>
<keyword evidence="8" id="KW-1185">Reference proteome</keyword>
<dbReference type="PANTHER" id="PTHR30086:SF20">
    <property type="entry name" value="ARGININE EXPORTER PROTEIN ARGO-RELATED"/>
    <property type="match status" value="1"/>
</dbReference>
<evidence type="ECO:0000313" key="8">
    <source>
        <dbReference type="Proteomes" id="UP001500929"/>
    </source>
</evidence>
<evidence type="ECO:0000256" key="2">
    <source>
        <dbReference type="ARBA" id="ARBA00022475"/>
    </source>
</evidence>
<dbReference type="InterPro" id="IPR001123">
    <property type="entry name" value="LeuE-type"/>
</dbReference>
<evidence type="ECO:0000313" key="7">
    <source>
        <dbReference type="EMBL" id="GAA2249304.1"/>
    </source>
</evidence>
<evidence type="ECO:0000256" key="3">
    <source>
        <dbReference type="ARBA" id="ARBA00022692"/>
    </source>
</evidence>
<feature type="transmembrane region" description="Helical" evidence="6">
    <location>
        <begin position="6"/>
        <end position="28"/>
    </location>
</feature>
<evidence type="ECO:0000256" key="6">
    <source>
        <dbReference type="SAM" id="Phobius"/>
    </source>
</evidence>
<dbReference type="EMBL" id="BAAAQY010000015">
    <property type="protein sequence ID" value="GAA2249304.1"/>
    <property type="molecule type" value="Genomic_DNA"/>
</dbReference>
<evidence type="ECO:0000256" key="5">
    <source>
        <dbReference type="ARBA" id="ARBA00023136"/>
    </source>
</evidence>
<gene>
    <name evidence="7" type="ORF">GCM10009851_38560</name>
</gene>
<dbReference type="Pfam" id="PF01810">
    <property type="entry name" value="LysE"/>
    <property type="match status" value="1"/>
</dbReference>
<feature type="transmembrane region" description="Helical" evidence="6">
    <location>
        <begin position="74"/>
        <end position="95"/>
    </location>
</feature>
<dbReference type="PANTHER" id="PTHR30086">
    <property type="entry name" value="ARGININE EXPORTER PROTEIN ARGO"/>
    <property type="match status" value="1"/>
</dbReference>
<organism evidence="7 8">
    <name type="scientific">Herbiconiux moechotypicola</name>
    <dbReference type="NCBI Taxonomy" id="637393"/>
    <lineage>
        <taxon>Bacteria</taxon>
        <taxon>Bacillati</taxon>
        <taxon>Actinomycetota</taxon>
        <taxon>Actinomycetes</taxon>
        <taxon>Micrococcales</taxon>
        <taxon>Microbacteriaceae</taxon>
        <taxon>Herbiconiux</taxon>
    </lineage>
</organism>
<dbReference type="Proteomes" id="UP001500929">
    <property type="component" value="Unassembled WGS sequence"/>
</dbReference>
<accession>A0ABN3E6K9</accession>